<dbReference type="Proteomes" id="UP001302126">
    <property type="component" value="Unassembled WGS sequence"/>
</dbReference>
<feature type="non-terminal residue" evidence="2">
    <location>
        <position position="424"/>
    </location>
</feature>
<dbReference type="EMBL" id="MU864819">
    <property type="protein sequence ID" value="KAK4182016.1"/>
    <property type="molecule type" value="Genomic_DNA"/>
</dbReference>
<name>A0AAN7AB19_9PEZI</name>
<feature type="compositionally biased region" description="Polar residues" evidence="1">
    <location>
        <begin position="63"/>
        <end position="73"/>
    </location>
</feature>
<protein>
    <submittedName>
        <fullName evidence="2">Uncharacterized protein</fullName>
    </submittedName>
</protein>
<keyword evidence="3" id="KW-1185">Reference proteome</keyword>
<reference evidence="2" key="1">
    <citation type="journal article" date="2023" name="Mol. Phylogenet. Evol.">
        <title>Genome-scale phylogeny and comparative genomics of the fungal order Sordariales.</title>
        <authorList>
            <person name="Hensen N."/>
            <person name="Bonometti L."/>
            <person name="Westerberg I."/>
            <person name="Brannstrom I.O."/>
            <person name="Guillou S."/>
            <person name="Cros-Aarteil S."/>
            <person name="Calhoun S."/>
            <person name="Haridas S."/>
            <person name="Kuo A."/>
            <person name="Mondo S."/>
            <person name="Pangilinan J."/>
            <person name="Riley R."/>
            <person name="LaButti K."/>
            <person name="Andreopoulos B."/>
            <person name="Lipzen A."/>
            <person name="Chen C."/>
            <person name="Yan M."/>
            <person name="Daum C."/>
            <person name="Ng V."/>
            <person name="Clum A."/>
            <person name="Steindorff A."/>
            <person name="Ohm R.A."/>
            <person name="Martin F."/>
            <person name="Silar P."/>
            <person name="Natvig D.O."/>
            <person name="Lalanne C."/>
            <person name="Gautier V."/>
            <person name="Ament-Velasquez S.L."/>
            <person name="Kruys A."/>
            <person name="Hutchinson M.I."/>
            <person name="Powell A.J."/>
            <person name="Barry K."/>
            <person name="Miller A.N."/>
            <person name="Grigoriev I.V."/>
            <person name="Debuchy R."/>
            <person name="Gladieux P."/>
            <person name="Hiltunen Thoren M."/>
            <person name="Johannesson H."/>
        </authorList>
    </citation>
    <scope>NUCLEOTIDE SEQUENCE</scope>
    <source>
        <strain evidence="2">PSN309</strain>
    </source>
</reference>
<evidence type="ECO:0000313" key="2">
    <source>
        <dbReference type="EMBL" id="KAK4182016.1"/>
    </source>
</evidence>
<feature type="region of interest" description="Disordered" evidence="1">
    <location>
        <begin position="1"/>
        <end position="73"/>
    </location>
</feature>
<evidence type="ECO:0000256" key="1">
    <source>
        <dbReference type="SAM" id="MobiDB-lite"/>
    </source>
</evidence>
<proteinExistence type="predicted"/>
<feature type="region of interest" description="Disordered" evidence="1">
    <location>
        <begin position="184"/>
        <end position="224"/>
    </location>
</feature>
<evidence type="ECO:0000313" key="3">
    <source>
        <dbReference type="Proteomes" id="UP001302126"/>
    </source>
</evidence>
<accession>A0AAN7AB19</accession>
<feature type="compositionally biased region" description="Basic and acidic residues" evidence="1">
    <location>
        <begin position="189"/>
        <end position="198"/>
    </location>
</feature>
<comment type="caution">
    <text evidence="2">The sequence shown here is derived from an EMBL/GenBank/DDBJ whole genome shotgun (WGS) entry which is preliminary data.</text>
</comment>
<dbReference type="AlphaFoldDB" id="A0AAN7AB19"/>
<gene>
    <name evidence="2" type="ORF">QBC35DRAFT_479458</name>
</gene>
<organism evidence="2 3">
    <name type="scientific">Podospora australis</name>
    <dbReference type="NCBI Taxonomy" id="1536484"/>
    <lineage>
        <taxon>Eukaryota</taxon>
        <taxon>Fungi</taxon>
        <taxon>Dikarya</taxon>
        <taxon>Ascomycota</taxon>
        <taxon>Pezizomycotina</taxon>
        <taxon>Sordariomycetes</taxon>
        <taxon>Sordariomycetidae</taxon>
        <taxon>Sordariales</taxon>
        <taxon>Podosporaceae</taxon>
        <taxon>Podospora</taxon>
    </lineage>
</organism>
<sequence length="424" mass="47255">MHKIGTAIRKRTKPTRESSREVPDILPSLPPSSTLLSPAHQPSSSPAINPNRLPPSSKLRSPAFQSSSSSGLTPNKFKKLLTQALPQWTSEEHRNFLVWLETTFLPKLKEHPGTSAPPEDDDDQNNAVVLSVLSSKDAVSSVVYEANDVVSGHVAGSRGNNDDQNNAVIPSVLSGKDVVSRDVVVSQGNKDRERKRAATLESTTPAKRSKTTRSTIPAKEPRAKAGQTLEEIISGCNEADPIIIDKENTYQLGHVIDKVVTELPSTKDTNLVTAGVHLLSQIFSHQGWEQCRLLYEQYYHYTAVNSWEQGLQDVSNEFAGLGLIAYSYLAKTRTLLNGVEGGNFPRVQEVRQCFYYLELLRTWAEIQNQSHDEFEKLRQTQSWKDFEMQVSPGKNASFKSLRTQYTGWLLQLPSKKTRKDASDK</sequence>
<feature type="compositionally biased region" description="Basic and acidic residues" evidence="1">
    <location>
        <begin position="14"/>
        <end position="23"/>
    </location>
</feature>
<reference evidence="2" key="2">
    <citation type="submission" date="2023-05" db="EMBL/GenBank/DDBJ databases">
        <authorList>
            <consortium name="Lawrence Berkeley National Laboratory"/>
            <person name="Steindorff A."/>
            <person name="Hensen N."/>
            <person name="Bonometti L."/>
            <person name="Westerberg I."/>
            <person name="Brannstrom I.O."/>
            <person name="Guillou S."/>
            <person name="Cros-Aarteil S."/>
            <person name="Calhoun S."/>
            <person name="Haridas S."/>
            <person name="Kuo A."/>
            <person name="Mondo S."/>
            <person name="Pangilinan J."/>
            <person name="Riley R."/>
            <person name="Labutti K."/>
            <person name="Andreopoulos B."/>
            <person name="Lipzen A."/>
            <person name="Chen C."/>
            <person name="Yanf M."/>
            <person name="Daum C."/>
            <person name="Ng V."/>
            <person name="Clum A."/>
            <person name="Ohm R."/>
            <person name="Martin F."/>
            <person name="Silar P."/>
            <person name="Natvig D."/>
            <person name="Lalanne C."/>
            <person name="Gautier V."/>
            <person name="Ament-Velasquez S.L."/>
            <person name="Kruys A."/>
            <person name="Hutchinson M.I."/>
            <person name="Powell A.J."/>
            <person name="Barry K."/>
            <person name="Miller A.N."/>
            <person name="Grigoriev I.V."/>
            <person name="Debuchy R."/>
            <person name="Gladieux P."/>
            <person name="Thoren M.H."/>
            <person name="Johannesson H."/>
        </authorList>
    </citation>
    <scope>NUCLEOTIDE SEQUENCE</scope>
    <source>
        <strain evidence="2">PSN309</strain>
    </source>
</reference>
<feature type="compositionally biased region" description="Basic residues" evidence="1">
    <location>
        <begin position="1"/>
        <end position="13"/>
    </location>
</feature>